<accession>A0ABD0K703</accession>
<dbReference type="Proteomes" id="UP001519460">
    <property type="component" value="Unassembled WGS sequence"/>
</dbReference>
<evidence type="ECO:0000313" key="1">
    <source>
        <dbReference type="EMBL" id="KAK7482725.1"/>
    </source>
</evidence>
<keyword evidence="2" id="KW-1185">Reference proteome</keyword>
<sequence length="58" mass="6401">VSHTHDRCRPHMNMFVNDTKLNHCPTTKACHENVHDDIYASATIPDLASVDSGNGIRG</sequence>
<name>A0ABD0K703_9CAEN</name>
<gene>
    <name evidence="1" type="ORF">BaRGS_00026023</name>
</gene>
<dbReference type="EMBL" id="JACVVK020000239">
    <property type="protein sequence ID" value="KAK7482725.1"/>
    <property type="molecule type" value="Genomic_DNA"/>
</dbReference>
<dbReference type="AlphaFoldDB" id="A0ABD0K703"/>
<organism evidence="1 2">
    <name type="scientific">Batillaria attramentaria</name>
    <dbReference type="NCBI Taxonomy" id="370345"/>
    <lineage>
        <taxon>Eukaryota</taxon>
        <taxon>Metazoa</taxon>
        <taxon>Spiralia</taxon>
        <taxon>Lophotrochozoa</taxon>
        <taxon>Mollusca</taxon>
        <taxon>Gastropoda</taxon>
        <taxon>Caenogastropoda</taxon>
        <taxon>Sorbeoconcha</taxon>
        <taxon>Cerithioidea</taxon>
        <taxon>Batillariidae</taxon>
        <taxon>Batillaria</taxon>
    </lineage>
</organism>
<feature type="non-terminal residue" evidence="1">
    <location>
        <position position="1"/>
    </location>
</feature>
<reference evidence="1 2" key="1">
    <citation type="journal article" date="2023" name="Sci. Data">
        <title>Genome assembly of the Korean intertidal mud-creeper Batillaria attramentaria.</title>
        <authorList>
            <person name="Patra A.K."/>
            <person name="Ho P.T."/>
            <person name="Jun S."/>
            <person name="Lee S.J."/>
            <person name="Kim Y."/>
            <person name="Won Y.J."/>
        </authorList>
    </citation>
    <scope>NUCLEOTIDE SEQUENCE [LARGE SCALE GENOMIC DNA]</scope>
    <source>
        <strain evidence="1">Wonlab-2016</strain>
    </source>
</reference>
<evidence type="ECO:0000313" key="2">
    <source>
        <dbReference type="Proteomes" id="UP001519460"/>
    </source>
</evidence>
<comment type="caution">
    <text evidence="1">The sequence shown here is derived from an EMBL/GenBank/DDBJ whole genome shotgun (WGS) entry which is preliminary data.</text>
</comment>
<protein>
    <submittedName>
        <fullName evidence="1">Uncharacterized protein</fullName>
    </submittedName>
</protein>
<proteinExistence type="predicted"/>